<evidence type="ECO:0000256" key="6">
    <source>
        <dbReference type="SAM" id="SignalP"/>
    </source>
</evidence>
<dbReference type="PANTHER" id="PTHR48112:SF32">
    <property type="entry name" value="HIGH MOBILITY GROUP PROTEIN B3"/>
    <property type="match status" value="1"/>
</dbReference>
<evidence type="ECO:0000256" key="4">
    <source>
        <dbReference type="ARBA" id="ARBA00023242"/>
    </source>
</evidence>
<organism evidence="8 9">
    <name type="scientific">Frieseomelitta varia</name>
    <dbReference type="NCBI Taxonomy" id="561572"/>
    <lineage>
        <taxon>Eukaryota</taxon>
        <taxon>Metazoa</taxon>
        <taxon>Ecdysozoa</taxon>
        <taxon>Arthropoda</taxon>
        <taxon>Hexapoda</taxon>
        <taxon>Insecta</taxon>
        <taxon>Pterygota</taxon>
        <taxon>Neoptera</taxon>
        <taxon>Endopterygota</taxon>
        <taxon>Hymenoptera</taxon>
        <taxon>Apocrita</taxon>
        <taxon>Aculeata</taxon>
        <taxon>Apoidea</taxon>
        <taxon>Anthophila</taxon>
        <taxon>Apidae</taxon>
        <taxon>Frieseomelitta</taxon>
    </lineage>
</organism>
<keyword evidence="9" id="KW-1185">Reference proteome</keyword>
<dbReference type="InterPro" id="IPR050342">
    <property type="entry name" value="HMGB"/>
</dbReference>
<evidence type="ECO:0000256" key="3">
    <source>
        <dbReference type="ARBA" id="ARBA00023125"/>
    </source>
</evidence>
<dbReference type="GO" id="GO:0003677">
    <property type="term" value="F:DNA binding"/>
    <property type="evidence" value="ECO:0007669"/>
    <property type="project" value="UniProtKB-UniRule"/>
</dbReference>
<name>A0A833VYW4_9HYME</name>
<evidence type="ECO:0000313" key="9">
    <source>
        <dbReference type="Proteomes" id="UP000655588"/>
    </source>
</evidence>
<dbReference type="AlphaFoldDB" id="A0A833VYW4"/>
<dbReference type="InterPro" id="IPR009071">
    <property type="entry name" value="HMG_box_dom"/>
</dbReference>
<feature type="DNA-binding region" description="HMG box" evidence="5">
    <location>
        <begin position="150"/>
        <end position="218"/>
    </location>
</feature>
<comment type="similarity">
    <text evidence="2">Belongs to the HMGB family.</text>
</comment>
<dbReference type="OrthoDB" id="1919336at2759"/>
<dbReference type="InterPro" id="IPR036910">
    <property type="entry name" value="HMG_box_dom_sf"/>
</dbReference>
<comment type="caution">
    <text evidence="8">The sequence shown here is derived from an EMBL/GenBank/DDBJ whole genome shotgun (WGS) entry which is preliminary data.</text>
</comment>
<evidence type="ECO:0000256" key="1">
    <source>
        <dbReference type="ARBA" id="ARBA00004123"/>
    </source>
</evidence>
<keyword evidence="4 5" id="KW-0539">Nucleus</keyword>
<comment type="subcellular location">
    <subcellularLocation>
        <location evidence="1">Nucleus</location>
    </subcellularLocation>
</comment>
<dbReference type="PRINTS" id="PR00886">
    <property type="entry name" value="HIGHMOBLTY12"/>
</dbReference>
<feature type="chain" id="PRO_5032884156" description="HMG box domain-containing protein" evidence="6">
    <location>
        <begin position="25"/>
        <end position="232"/>
    </location>
</feature>
<dbReference type="GO" id="GO:0005634">
    <property type="term" value="C:nucleus"/>
    <property type="evidence" value="ECO:0007669"/>
    <property type="project" value="UniProtKB-SubCell"/>
</dbReference>
<dbReference type="PROSITE" id="PS50118">
    <property type="entry name" value="HMG_BOX_2"/>
    <property type="match status" value="1"/>
</dbReference>
<reference evidence="8" key="1">
    <citation type="submission" date="2019-11" db="EMBL/GenBank/DDBJ databases">
        <title>The nuclear and mitochondrial genomes of Frieseomelitta varia - a highly eusocial stingless bee (Meliponini) with a permanently sterile worker caste.</title>
        <authorList>
            <person name="Freitas F.C.P."/>
            <person name="Lourenco A.P."/>
            <person name="Nunes F.M.F."/>
            <person name="Paschoal A.R."/>
            <person name="Abreu F.C.P."/>
            <person name="Barbin F.O."/>
            <person name="Bataglia L."/>
            <person name="Cardoso-Junior C.A.M."/>
            <person name="Cervoni M.S."/>
            <person name="Silva S.R."/>
            <person name="Dalarmi F."/>
            <person name="Del Lama M.A."/>
            <person name="Depintor T.S."/>
            <person name="Ferreira K.M."/>
            <person name="Goria P.S."/>
            <person name="Jaskot M.C."/>
            <person name="Lago D.C."/>
            <person name="Luna-Lucena D."/>
            <person name="Moda L.M."/>
            <person name="Nascimento L."/>
            <person name="Pedrino M."/>
            <person name="Rabico F.O."/>
            <person name="Sanches F.C."/>
            <person name="Santos D.E."/>
            <person name="Santos C.G."/>
            <person name="Vieira J."/>
            <person name="Lopes T.F."/>
            <person name="Barchuk A.R."/>
            <person name="Hartfelder K."/>
            <person name="Simoes Z.L.P."/>
            <person name="Bitondi M.M.G."/>
            <person name="Pinheiro D.G."/>
        </authorList>
    </citation>
    <scope>NUCLEOTIDE SEQUENCE</scope>
    <source>
        <strain evidence="8">USP_RPSP 00005682</strain>
        <tissue evidence="8">Whole individual</tissue>
    </source>
</reference>
<dbReference type="Pfam" id="PF00505">
    <property type="entry name" value="HMG_box"/>
    <property type="match status" value="1"/>
</dbReference>
<sequence>MCFLKVIFVIIVVLDKSFIPWSSCEVFHIIMESNDRKNVYLTKTGDNSLNSGMRDTMIVGQANMAPECGEPVMKPGSVSSVSNNQAKWSNTQSKNFIINAVPVKNEIVHLEDGAHCNKKMYYYDRHYTGHEETERPTRRGTKRYRDKDAPKRALSAFFYFCQELRGKMRELHPEMGVGDIAKELGKLWMSTDLQTKSKYMAIAEEDRARYEREIIAYNKRVKNYDPEEVGPV</sequence>
<evidence type="ECO:0000313" key="8">
    <source>
        <dbReference type="EMBL" id="KAF3428500.1"/>
    </source>
</evidence>
<keyword evidence="6" id="KW-0732">Signal</keyword>
<feature type="signal peptide" evidence="6">
    <location>
        <begin position="1"/>
        <end position="24"/>
    </location>
</feature>
<accession>A0A833VYW4</accession>
<keyword evidence="3 5" id="KW-0238">DNA-binding</keyword>
<dbReference type="EMBL" id="WNWW01000214">
    <property type="protein sequence ID" value="KAF3428500.1"/>
    <property type="molecule type" value="Genomic_DNA"/>
</dbReference>
<dbReference type="SMART" id="SM00398">
    <property type="entry name" value="HMG"/>
    <property type="match status" value="1"/>
</dbReference>
<dbReference type="PANTHER" id="PTHR48112">
    <property type="entry name" value="HIGH MOBILITY GROUP PROTEIN DSP1"/>
    <property type="match status" value="1"/>
</dbReference>
<evidence type="ECO:0000256" key="2">
    <source>
        <dbReference type="ARBA" id="ARBA00008774"/>
    </source>
</evidence>
<evidence type="ECO:0000259" key="7">
    <source>
        <dbReference type="PROSITE" id="PS50118"/>
    </source>
</evidence>
<evidence type="ECO:0000256" key="5">
    <source>
        <dbReference type="PROSITE-ProRule" id="PRU00267"/>
    </source>
</evidence>
<feature type="domain" description="HMG box" evidence="7">
    <location>
        <begin position="150"/>
        <end position="218"/>
    </location>
</feature>
<gene>
    <name evidence="8" type="ORF">E2986_12895</name>
</gene>
<proteinExistence type="inferred from homology"/>
<dbReference type="SUPFAM" id="SSF47095">
    <property type="entry name" value="HMG-box"/>
    <property type="match status" value="1"/>
</dbReference>
<dbReference type="Proteomes" id="UP000655588">
    <property type="component" value="Unassembled WGS sequence"/>
</dbReference>
<dbReference type="Gene3D" id="1.10.30.10">
    <property type="entry name" value="High mobility group box domain"/>
    <property type="match status" value="1"/>
</dbReference>
<protein>
    <recommendedName>
        <fullName evidence="7">HMG box domain-containing protein</fullName>
    </recommendedName>
</protein>